<comment type="caution">
    <text evidence="1">The sequence shown here is derived from an EMBL/GenBank/DDBJ whole genome shotgun (WGS) entry which is preliminary data.</text>
</comment>
<gene>
    <name evidence="1" type="ORF">F5144DRAFT_545393</name>
</gene>
<keyword evidence="2" id="KW-1185">Reference proteome</keyword>
<dbReference type="Proteomes" id="UP000724584">
    <property type="component" value="Unassembled WGS sequence"/>
</dbReference>
<reference evidence="1 2" key="1">
    <citation type="journal article" date="2021" name="Nat. Commun.">
        <title>Genetic determinants of endophytism in the Arabidopsis root mycobiome.</title>
        <authorList>
            <person name="Mesny F."/>
            <person name="Miyauchi S."/>
            <person name="Thiergart T."/>
            <person name="Pickel B."/>
            <person name="Atanasova L."/>
            <person name="Karlsson M."/>
            <person name="Huettel B."/>
            <person name="Barry K.W."/>
            <person name="Haridas S."/>
            <person name="Chen C."/>
            <person name="Bauer D."/>
            <person name="Andreopoulos W."/>
            <person name="Pangilinan J."/>
            <person name="LaButti K."/>
            <person name="Riley R."/>
            <person name="Lipzen A."/>
            <person name="Clum A."/>
            <person name="Drula E."/>
            <person name="Henrissat B."/>
            <person name="Kohler A."/>
            <person name="Grigoriev I.V."/>
            <person name="Martin F.M."/>
            <person name="Hacquard S."/>
        </authorList>
    </citation>
    <scope>NUCLEOTIDE SEQUENCE [LARGE SCALE GENOMIC DNA]</scope>
    <source>
        <strain evidence="1 2">MPI-SDFR-AT-0079</strain>
    </source>
</reference>
<organism evidence="1 2">
    <name type="scientific">Chaetomium tenue</name>
    <dbReference type="NCBI Taxonomy" id="1854479"/>
    <lineage>
        <taxon>Eukaryota</taxon>
        <taxon>Fungi</taxon>
        <taxon>Dikarya</taxon>
        <taxon>Ascomycota</taxon>
        <taxon>Pezizomycotina</taxon>
        <taxon>Sordariomycetes</taxon>
        <taxon>Sordariomycetidae</taxon>
        <taxon>Sordariales</taxon>
        <taxon>Chaetomiaceae</taxon>
        <taxon>Chaetomium</taxon>
    </lineage>
</organism>
<accession>A0ACB7PLT7</accession>
<proteinExistence type="predicted"/>
<name>A0ACB7PLT7_9PEZI</name>
<evidence type="ECO:0000313" key="1">
    <source>
        <dbReference type="EMBL" id="KAH6641331.1"/>
    </source>
</evidence>
<dbReference type="EMBL" id="JAGIZQ010000002">
    <property type="protein sequence ID" value="KAH6641331.1"/>
    <property type="molecule type" value="Genomic_DNA"/>
</dbReference>
<evidence type="ECO:0000313" key="2">
    <source>
        <dbReference type="Proteomes" id="UP000724584"/>
    </source>
</evidence>
<sequence length="121" mass="13233">MATTPASNLGLGIALVSWFRFGDLVADLATVFLQNQMAGQSADWIPSERYCFGPPLAWWLSPKLQRETLDFPSYAGANPACALLTLRSAYLPPLHVPIPPAMMSLLSFRVTVGKFRLGLSH</sequence>
<protein>
    <submittedName>
        <fullName evidence="1">Uncharacterized protein</fullName>
    </submittedName>
</protein>